<dbReference type="Proteomes" id="UP001347796">
    <property type="component" value="Unassembled WGS sequence"/>
</dbReference>
<dbReference type="InterPro" id="IPR008139">
    <property type="entry name" value="SaposinB_dom"/>
</dbReference>
<evidence type="ECO:0000313" key="5">
    <source>
        <dbReference type="Proteomes" id="UP001347796"/>
    </source>
</evidence>
<proteinExistence type="predicted"/>
<reference evidence="4 5" key="1">
    <citation type="submission" date="2024-01" db="EMBL/GenBank/DDBJ databases">
        <title>The genome of the rayed Mediterranean limpet Patella caerulea (Linnaeus, 1758).</title>
        <authorList>
            <person name="Anh-Thu Weber A."/>
            <person name="Halstead-Nussloch G."/>
        </authorList>
    </citation>
    <scope>NUCLEOTIDE SEQUENCE [LARGE SCALE GENOMIC DNA]</scope>
    <source>
        <strain evidence="4">AATW-2023a</strain>
        <tissue evidence="4">Whole specimen</tissue>
    </source>
</reference>
<gene>
    <name evidence="4" type="ORF">SNE40_020419</name>
</gene>
<evidence type="ECO:0000313" key="4">
    <source>
        <dbReference type="EMBL" id="KAK6169347.1"/>
    </source>
</evidence>
<evidence type="ECO:0000259" key="3">
    <source>
        <dbReference type="PROSITE" id="PS50015"/>
    </source>
</evidence>
<feature type="domain" description="Saposin B-type" evidence="3">
    <location>
        <begin position="34"/>
        <end position="137"/>
    </location>
</feature>
<evidence type="ECO:0000256" key="1">
    <source>
        <dbReference type="ARBA" id="ARBA00023157"/>
    </source>
</evidence>
<sequence length="177" mass="20344">MYLKTYEIVFYLSFIEIVSAVMNGQLNLPDNLSKELYCAGCEETVKALDKMLSPRNGDTYDVRVLEALSMICDKNTFKSSEYSPHYMSIACSHLLEEHDDVLDPFLVSHYSRINRNNFSELLHQVCKGLSSACIKVNRNKMEKLKKQDVHINEDGSVDLNKGNWKRPNPAQEARDEF</sequence>
<protein>
    <recommendedName>
        <fullName evidence="3">Saposin B-type domain-containing protein</fullName>
    </recommendedName>
</protein>
<accession>A0AAN8G2S4</accession>
<organism evidence="4 5">
    <name type="scientific">Patella caerulea</name>
    <name type="common">Rayed Mediterranean limpet</name>
    <dbReference type="NCBI Taxonomy" id="87958"/>
    <lineage>
        <taxon>Eukaryota</taxon>
        <taxon>Metazoa</taxon>
        <taxon>Spiralia</taxon>
        <taxon>Lophotrochozoa</taxon>
        <taxon>Mollusca</taxon>
        <taxon>Gastropoda</taxon>
        <taxon>Patellogastropoda</taxon>
        <taxon>Patelloidea</taxon>
        <taxon>Patellidae</taxon>
        <taxon>Patella</taxon>
    </lineage>
</organism>
<feature type="region of interest" description="Disordered" evidence="2">
    <location>
        <begin position="154"/>
        <end position="177"/>
    </location>
</feature>
<evidence type="ECO:0000256" key="2">
    <source>
        <dbReference type="SAM" id="MobiDB-lite"/>
    </source>
</evidence>
<comment type="caution">
    <text evidence="4">The sequence shown here is derived from an EMBL/GenBank/DDBJ whole genome shotgun (WGS) entry which is preliminary data.</text>
</comment>
<dbReference type="PROSITE" id="PS50015">
    <property type="entry name" value="SAP_B"/>
    <property type="match status" value="1"/>
</dbReference>
<dbReference type="EMBL" id="JAZGQO010000015">
    <property type="protein sequence ID" value="KAK6169347.1"/>
    <property type="molecule type" value="Genomic_DNA"/>
</dbReference>
<keyword evidence="5" id="KW-1185">Reference proteome</keyword>
<dbReference type="AlphaFoldDB" id="A0AAN8G2S4"/>
<keyword evidence="1" id="KW-1015">Disulfide bond</keyword>
<name>A0AAN8G2S4_PATCE</name>